<name>K0B2J7_GOTA9</name>
<dbReference type="EMBL" id="CP003326">
    <property type="protein sequence ID" value="AFS79332.1"/>
    <property type="molecule type" value="Genomic_DNA"/>
</dbReference>
<dbReference type="KEGG" id="cad:Curi_c23300"/>
<evidence type="ECO:0000256" key="2">
    <source>
        <dbReference type="ARBA" id="ARBA00023125"/>
    </source>
</evidence>
<protein>
    <submittedName>
        <fullName evidence="5">HTH-type transcriptional regulator</fullName>
    </submittedName>
</protein>
<dbReference type="PROSITE" id="PS51118">
    <property type="entry name" value="HTH_HXLR"/>
    <property type="match status" value="1"/>
</dbReference>
<organism evidence="5 6">
    <name type="scientific">Gottschalkia acidurici (strain ATCC 7906 / DSM 604 / BCRC 14475 / CIP 104303 / KCTC 5404 / NCIMB 10678 / 9a)</name>
    <name type="common">Clostridium acidurici</name>
    <dbReference type="NCBI Taxonomy" id="1128398"/>
    <lineage>
        <taxon>Bacteria</taxon>
        <taxon>Bacillati</taxon>
        <taxon>Bacillota</taxon>
        <taxon>Tissierellia</taxon>
        <taxon>Tissierellales</taxon>
        <taxon>Gottschalkiaceae</taxon>
        <taxon>Gottschalkia</taxon>
    </lineage>
</organism>
<dbReference type="PANTHER" id="PTHR33204">
    <property type="entry name" value="TRANSCRIPTIONAL REGULATOR, MARR FAMILY"/>
    <property type="match status" value="1"/>
</dbReference>
<dbReference type="PATRIC" id="fig|1128398.3.peg.2412"/>
<dbReference type="RefSeq" id="WP_014968466.1">
    <property type="nucleotide sequence ID" value="NC_018664.1"/>
</dbReference>
<evidence type="ECO:0000313" key="5">
    <source>
        <dbReference type="EMBL" id="AFS79332.1"/>
    </source>
</evidence>
<keyword evidence="3" id="KW-0804">Transcription</keyword>
<dbReference type="GO" id="GO:0003677">
    <property type="term" value="F:DNA binding"/>
    <property type="evidence" value="ECO:0007669"/>
    <property type="project" value="UniProtKB-KW"/>
</dbReference>
<evidence type="ECO:0000259" key="4">
    <source>
        <dbReference type="PROSITE" id="PS51118"/>
    </source>
</evidence>
<dbReference type="OrthoDB" id="9791143at2"/>
<dbReference type="PANTHER" id="PTHR33204:SF29">
    <property type="entry name" value="TRANSCRIPTIONAL REGULATOR"/>
    <property type="match status" value="1"/>
</dbReference>
<evidence type="ECO:0000313" key="6">
    <source>
        <dbReference type="Proteomes" id="UP000006094"/>
    </source>
</evidence>
<accession>K0B2J7</accession>
<evidence type="ECO:0000256" key="1">
    <source>
        <dbReference type="ARBA" id="ARBA00023015"/>
    </source>
</evidence>
<dbReference type="InterPro" id="IPR036390">
    <property type="entry name" value="WH_DNA-bd_sf"/>
</dbReference>
<dbReference type="AlphaFoldDB" id="K0B2J7"/>
<gene>
    <name evidence="5" type="ordered locus">Curi_c23300</name>
</gene>
<dbReference type="Gene3D" id="1.10.10.10">
    <property type="entry name" value="Winged helix-like DNA-binding domain superfamily/Winged helix DNA-binding domain"/>
    <property type="match status" value="1"/>
</dbReference>
<keyword evidence="1" id="KW-0805">Transcription regulation</keyword>
<dbReference type="Proteomes" id="UP000006094">
    <property type="component" value="Chromosome"/>
</dbReference>
<reference evidence="5 6" key="1">
    <citation type="journal article" date="2012" name="PLoS ONE">
        <title>The purine-utilizing bacterium Clostridium acidurici 9a: a genome-guided metabolic reconsideration.</title>
        <authorList>
            <person name="Hartwich K."/>
            <person name="Poehlein A."/>
            <person name="Daniel R."/>
        </authorList>
    </citation>
    <scope>NUCLEOTIDE SEQUENCE [LARGE SCALE GENOMIC DNA]</scope>
    <source>
        <strain evidence="6">ATCC 7906 / DSM 604 / BCRC 14475 / CIP 104303 / KCTC 5404 / NCIMB 10678 / 9a</strain>
    </source>
</reference>
<dbReference type="InterPro" id="IPR002577">
    <property type="entry name" value="HTH_HxlR"/>
</dbReference>
<sequence length="114" mass="13045">MKSLCSTEKAPFEYTLDIIGGKWKMKIMYELACGQILRYGQLKRNISSITHKMLSSQLKQLESDGIINRKEYSQIPPKVEYSLSEKGNSLMPILNEMCKWGLKNINNSNAIDNL</sequence>
<dbReference type="eggNOG" id="COG1733">
    <property type="taxonomic scope" value="Bacteria"/>
</dbReference>
<dbReference type="HOGENOM" id="CLU_111585_5_3_9"/>
<keyword evidence="6" id="KW-1185">Reference proteome</keyword>
<dbReference type="SUPFAM" id="SSF46785">
    <property type="entry name" value="Winged helix' DNA-binding domain"/>
    <property type="match status" value="1"/>
</dbReference>
<keyword evidence="2" id="KW-0238">DNA-binding</keyword>
<dbReference type="Pfam" id="PF01638">
    <property type="entry name" value="HxlR"/>
    <property type="match status" value="1"/>
</dbReference>
<feature type="domain" description="HTH hxlR-type" evidence="4">
    <location>
        <begin position="5"/>
        <end position="109"/>
    </location>
</feature>
<proteinExistence type="predicted"/>
<evidence type="ECO:0000256" key="3">
    <source>
        <dbReference type="ARBA" id="ARBA00023163"/>
    </source>
</evidence>
<dbReference type="InterPro" id="IPR036388">
    <property type="entry name" value="WH-like_DNA-bd_sf"/>
</dbReference>